<evidence type="ECO:0000256" key="3">
    <source>
        <dbReference type="ARBA" id="ARBA00023163"/>
    </source>
</evidence>
<sequence>MAVIAPPSEFAPFISSYRYLKGEAALELFGGVALVFNLGDPVSVSVQGRAPFTVSSSFLLGGMSRRVGLGSDGDLRLFCVRFCPCGVFPFLSMPQMEFAGQCVVLDELWELKGLGVEAVARNKGDAPEAYAHGFNAFFEARRSAFLSYARVVATAVALIRQAGGHVGMEDLAARCGVSRRHLERLFDERIGVTPKHLARMFRLSRALGHLSTSHAADVAARCGFFDQSHLIRECLSLADYSPSQCMA</sequence>
<proteinExistence type="predicted"/>
<dbReference type="SUPFAM" id="SSF46689">
    <property type="entry name" value="Homeodomain-like"/>
    <property type="match status" value="1"/>
</dbReference>
<dbReference type="InterPro" id="IPR018060">
    <property type="entry name" value="HTH_AraC"/>
</dbReference>
<dbReference type="Pfam" id="PF20240">
    <property type="entry name" value="DUF6597"/>
    <property type="match status" value="1"/>
</dbReference>
<dbReference type="PROSITE" id="PS00041">
    <property type="entry name" value="HTH_ARAC_FAMILY_1"/>
    <property type="match status" value="1"/>
</dbReference>
<dbReference type="SMART" id="SM00342">
    <property type="entry name" value="HTH_ARAC"/>
    <property type="match status" value="1"/>
</dbReference>
<dbReference type="InterPro" id="IPR009057">
    <property type="entry name" value="Homeodomain-like_sf"/>
</dbReference>
<dbReference type="AlphaFoldDB" id="A0A4U8YJ15"/>
<evidence type="ECO:0000256" key="1">
    <source>
        <dbReference type="ARBA" id="ARBA00023015"/>
    </source>
</evidence>
<keyword evidence="3" id="KW-0804">Transcription</keyword>
<dbReference type="InterPro" id="IPR046532">
    <property type="entry name" value="DUF6597"/>
</dbReference>
<dbReference type="Proteomes" id="UP000507962">
    <property type="component" value="Unassembled WGS sequence"/>
</dbReference>
<dbReference type="PANTHER" id="PTHR46796">
    <property type="entry name" value="HTH-TYPE TRANSCRIPTIONAL ACTIVATOR RHAS-RELATED"/>
    <property type="match status" value="1"/>
</dbReference>
<keyword evidence="1" id="KW-0805">Transcription regulation</keyword>
<dbReference type="EMBL" id="CAADHO010000001">
    <property type="protein sequence ID" value="VFQ43264.1"/>
    <property type="molecule type" value="Genomic_DNA"/>
</dbReference>
<dbReference type="PROSITE" id="PS01124">
    <property type="entry name" value="HTH_ARAC_FAMILY_2"/>
    <property type="match status" value="1"/>
</dbReference>
<dbReference type="Gene3D" id="1.10.10.60">
    <property type="entry name" value="Homeodomain-like"/>
    <property type="match status" value="1"/>
</dbReference>
<keyword evidence="2" id="KW-0238">DNA-binding</keyword>
<protein>
    <submittedName>
        <fullName evidence="5">Dna binding hth domain arac-type</fullName>
    </submittedName>
</protein>
<feature type="domain" description="HTH araC/xylS-type" evidence="4">
    <location>
        <begin position="149"/>
        <end position="247"/>
    </location>
</feature>
<keyword evidence="6" id="KW-1185">Reference proteome</keyword>
<dbReference type="InterPro" id="IPR050204">
    <property type="entry name" value="AraC_XylS_family_regulators"/>
</dbReference>
<evidence type="ECO:0000256" key="2">
    <source>
        <dbReference type="ARBA" id="ARBA00023125"/>
    </source>
</evidence>
<organism evidence="5 6">
    <name type="scientific">Desulfoluna butyratoxydans</name>
    <dbReference type="NCBI Taxonomy" id="231438"/>
    <lineage>
        <taxon>Bacteria</taxon>
        <taxon>Pseudomonadati</taxon>
        <taxon>Thermodesulfobacteriota</taxon>
        <taxon>Desulfobacteria</taxon>
        <taxon>Desulfobacterales</taxon>
        <taxon>Desulfolunaceae</taxon>
        <taxon>Desulfoluna</taxon>
    </lineage>
</organism>
<accession>A0A4U8YJ15</accession>
<evidence type="ECO:0000313" key="6">
    <source>
        <dbReference type="Proteomes" id="UP000507962"/>
    </source>
</evidence>
<reference evidence="5 6" key="1">
    <citation type="submission" date="2019-03" db="EMBL/GenBank/DDBJ databases">
        <authorList>
            <person name="Nijsse B."/>
        </authorList>
    </citation>
    <scope>NUCLEOTIDE SEQUENCE [LARGE SCALE GENOMIC DNA]</scope>
    <source>
        <strain evidence="5">Desulfoluna butyratoxydans MSL71</strain>
    </source>
</reference>
<dbReference type="Pfam" id="PF12833">
    <property type="entry name" value="HTH_18"/>
    <property type="match status" value="1"/>
</dbReference>
<dbReference type="RefSeq" id="WP_180137437.1">
    <property type="nucleotide sequence ID" value="NZ_CAADHO010000001.1"/>
</dbReference>
<dbReference type="GO" id="GO:0003700">
    <property type="term" value="F:DNA-binding transcription factor activity"/>
    <property type="evidence" value="ECO:0007669"/>
    <property type="project" value="InterPro"/>
</dbReference>
<evidence type="ECO:0000259" key="4">
    <source>
        <dbReference type="PROSITE" id="PS01124"/>
    </source>
</evidence>
<dbReference type="GO" id="GO:0043565">
    <property type="term" value="F:sequence-specific DNA binding"/>
    <property type="evidence" value="ECO:0007669"/>
    <property type="project" value="InterPro"/>
</dbReference>
<name>A0A4U8YJ15_9BACT</name>
<dbReference type="InterPro" id="IPR018062">
    <property type="entry name" value="HTH_AraC-typ_CS"/>
</dbReference>
<gene>
    <name evidence="5" type="ORF">MSL71_8920</name>
</gene>
<evidence type="ECO:0000313" key="5">
    <source>
        <dbReference type="EMBL" id="VFQ43264.1"/>
    </source>
</evidence>